<keyword evidence="4" id="KW-1185">Reference proteome</keyword>
<gene>
    <name evidence="3" type="ORF">DDW44_12095</name>
</gene>
<feature type="region of interest" description="Disordered" evidence="1">
    <location>
        <begin position="100"/>
        <end position="120"/>
    </location>
</feature>
<sequence>MPTALDHVRLAVPAGSEEALRAYHGGALGMTETTQPPPLAVRGGCWFRSGDVWPHLGVDPGFRPARKAHPGPRVTGVETPAERLLAHGAQVARDEDLLGYRRSFPKDPVGNRLEFPEPVR</sequence>
<dbReference type="Gene3D" id="3.10.180.10">
    <property type="entry name" value="2,3-Dihydroxybiphenyl 1,2-Dioxygenase, domain 1"/>
    <property type="match status" value="1"/>
</dbReference>
<dbReference type="RefSeq" id="WP_108906409.1">
    <property type="nucleotide sequence ID" value="NZ_CP029188.1"/>
</dbReference>
<dbReference type="OrthoDB" id="9813630at2"/>
<dbReference type="SUPFAM" id="SSF54593">
    <property type="entry name" value="Glyoxalase/Bleomycin resistance protein/Dihydroxybiphenyl dioxygenase"/>
    <property type="match status" value="1"/>
</dbReference>
<evidence type="ECO:0000313" key="3">
    <source>
        <dbReference type="EMBL" id="AWI29449.1"/>
    </source>
</evidence>
<dbReference type="Proteomes" id="UP000244900">
    <property type="component" value="Chromosome"/>
</dbReference>
<dbReference type="PANTHER" id="PTHR39175">
    <property type="entry name" value="FAMILY PROTEIN, PUTATIVE (AFU_ORTHOLOGUE AFUA_3G15060)-RELATED"/>
    <property type="match status" value="1"/>
</dbReference>
<dbReference type="EMBL" id="CP029188">
    <property type="protein sequence ID" value="AWI29449.1"/>
    <property type="molecule type" value="Genomic_DNA"/>
</dbReference>
<organism evidence="3 4">
    <name type="scientific">Streptomyces tirandamycinicus</name>
    <dbReference type="NCBI Taxonomy" id="2174846"/>
    <lineage>
        <taxon>Bacteria</taxon>
        <taxon>Bacillati</taxon>
        <taxon>Actinomycetota</taxon>
        <taxon>Actinomycetes</taxon>
        <taxon>Kitasatosporales</taxon>
        <taxon>Streptomycetaceae</taxon>
        <taxon>Streptomyces</taxon>
    </lineage>
</organism>
<evidence type="ECO:0000256" key="1">
    <source>
        <dbReference type="SAM" id="MobiDB-lite"/>
    </source>
</evidence>
<name>A0A2S1SSR6_9ACTN</name>
<proteinExistence type="predicted"/>
<evidence type="ECO:0000313" key="4">
    <source>
        <dbReference type="Proteomes" id="UP000244900"/>
    </source>
</evidence>
<dbReference type="PANTHER" id="PTHR39175:SF1">
    <property type="entry name" value="FAMILY PROTEIN, PUTATIVE (AFU_ORTHOLOGUE AFUA_3G15060)-RELATED"/>
    <property type="match status" value="1"/>
</dbReference>
<feature type="domain" description="VOC" evidence="2">
    <location>
        <begin position="4"/>
        <end position="118"/>
    </location>
</feature>
<dbReference type="InterPro" id="IPR029068">
    <property type="entry name" value="Glyas_Bleomycin-R_OHBP_Dase"/>
</dbReference>
<evidence type="ECO:0000259" key="2">
    <source>
        <dbReference type="PROSITE" id="PS51819"/>
    </source>
</evidence>
<dbReference type="KEGG" id="stir:DDW44_12095"/>
<dbReference type="AlphaFoldDB" id="A0A2S1SSR6"/>
<accession>A0A2S1SSR6</accession>
<protein>
    <submittedName>
        <fullName evidence="3">Glyoxalase</fullName>
    </submittedName>
</protein>
<dbReference type="PROSITE" id="PS51819">
    <property type="entry name" value="VOC"/>
    <property type="match status" value="1"/>
</dbReference>
<dbReference type="InterPro" id="IPR037523">
    <property type="entry name" value="VOC_core"/>
</dbReference>
<reference evidence="3 4" key="1">
    <citation type="submission" date="2018-05" db="EMBL/GenBank/DDBJ databases">
        <title>Complete genome sequence of sponge-derived Streptomyces sp. HNM0039.</title>
        <authorList>
            <person name="Huang X."/>
            <person name="Zhou S."/>
        </authorList>
    </citation>
    <scope>NUCLEOTIDE SEQUENCE [LARGE SCALE GENOMIC DNA]</scope>
    <source>
        <strain evidence="3 4">HNM0039</strain>
    </source>
</reference>